<feature type="chain" id="PRO_5047201899" evidence="2">
    <location>
        <begin position="16"/>
        <end position="1145"/>
    </location>
</feature>
<feature type="domain" description="DUF6443" evidence="3">
    <location>
        <begin position="24"/>
        <end position="161"/>
    </location>
</feature>
<dbReference type="Gene3D" id="2.180.10.10">
    <property type="entry name" value="RHS repeat-associated core"/>
    <property type="match status" value="1"/>
</dbReference>
<dbReference type="InterPro" id="IPR022385">
    <property type="entry name" value="Rhs_assc_core"/>
</dbReference>
<evidence type="ECO:0000259" key="3">
    <source>
        <dbReference type="Pfam" id="PF20041"/>
    </source>
</evidence>
<evidence type="ECO:0000313" key="4">
    <source>
        <dbReference type="EMBL" id="GAA4776899.1"/>
    </source>
</evidence>
<keyword evidence="5" id="KW-1185">Reference proteome</keyword>
<dbReference type="InterPro" id="IPR045619">
    <property type="entry name" value="DUF6443"/>
</dbReference>
<keyword evidence="2" id="KW-0732">Signal</keyword>
<proteinExistence type="predicted"/>
<accession>A0ABP9A973</accession>
<dbReference type="RefSeq" id="WP_264543038.1">
    <property type="nucleotide sequence ID" value="NZ_BAABIP010000022.1"/>
</dbReference>
<evidence type="ECO:0000313" key="5">
    <source>
        <dbReference type="Proteomes" id="UP001500141"/>
    </source>
</evidence>
<dbReference type="Pfam" id="PF20041">
    <property type="entry name" value="DUF6443"/>
    <property type="match status" value="1"/>
</dbReference>
<reference evidence="5" key="1">
    <citation type="journal article" date="2019" name="Int. J. Syst. Evol. Microbiol.">
        <title>The Global Catalogue of Microorganisms (GCM) 10K type strain sequencing project: providing services to taxonomists for standard genome sequencing and annotation.</title>
        <authorList>
            <consortium name="The Broad Institute Genomics Platform"/>
            <consortium name="The Broad Institute Genome Sequencing Center for Infectious Disease"/>
            <person name="Wu L."/>
            <person name="Ma J."/>
        </authorList>
    </citation>
    <scope>NUCLEOTIDE SEQUENCE [LARGE SCALE GENOMIC DNA]</scope>
    <source>
        <strain evidence="5">JCM 18198</strain>
    </source>
</reference>
<dbReference type="EMBL" id="BAABIP010000022">
    <property type="protein sequence ID" value="GAA4776899.1"/>
    <property type="molecule type" value="Genomic_DNA"/>
</dbReference>
<dbReference type="NCBIfam" id="TIGR03696">
    <property type="entry name" value="Rhs_assc_core"/>
    <property type="match status" value="1"/>
</dbReference>
<gene>
    <name evidence="4" type="ORF">GCM10023230_30100</name>
</gene>
<evidence type="ECO:0000256" key="2">
    <source>
        <dbReference type="SAM" id="SignalP"/>
    </source>
</evidence>
<organism evidence="4 5">
    <name type="scientific">Flavobacterium hankyongi</name>
    <dbReference type="NCBI Taxonomy" id="1176532"/>
    <lineage>
        <taxon>Bacteria</taxon>
        <taxon>Pseudomonadati</taxon>
        <taxon>Bacteroidota</taxon>
        <taxon>Flavobacteriia</taxon>
        <taxon>Flavobacteriales</taxon>
        <taxon>Flavobacteriaceae</taxon>
        <taxon>Flavobacterium</taxon>
    </lineage>
</organism>
<protein>
    <submittedName>
        <fullName evidence="4">DUF6443 domain-containing protein</fullName>
    </submittedName>
</protein>
<feature type="signal peptide" evidence="2">
    <location>
        <begin position="1"/>
        <end position="15"/>
    </location>
</feature>
<dbReference type="Proteomes" id="UP001500141">
    <property type="component" value="Unassembled WGS sequence"/>
</dbReference>
<comment type="caution">
    <text evidence="4">The sequence shown here is derived from an EMBL/GenBank/DDBJ whole genome shotgun (WGS) entry which is preliminary data.</text>
</comment>
<feature type="compositionally biased region" description="Low complexity" evidence="1">
    <location>
        <begin position="103"/>
        <end position="116"/>
    </location>
</feature>
<name>A0ABP9A973_9FLAO</name>
<sequence>MKKLLFLLIPGFALAQSTNQNFVKTTTYRDQGATKPLHQVVYFDGLGRPIQKVDNAQSNSGKNIVTHIEYDAYGRQVKDYLPYKSDVTTLDYVTNPLTQLIPYYGNPNPSSNGNPNAEATNNPYSEKQLEASPLNRVLKQAAPGNDWAMGNGHEIKFDYQTNTDTEVKRFNVTTTWSASKALYEIAISNSENYQANQLYKTITKDENWTSGNNNTTQEFKDKEGRAVLKRTFNINTKGVEEKYDTYYVYDQYGNLTYVIPPLADDDISENNLNGLCYQYKYDYRNRLAAKKLPGKQWEYIVYDKLDRPVATGPAFAPLGTGAVGMMITQYDAFGRVTQTGWKAMSVDENSRGTWQNNINTGSNPFTLSTTDILTKKFYDNYSFSGLSVGSPYATNVKGLQTGSWVKVLDPTNPNASELSYTLYDYKYRPVVTHTTNYLGGYTKIETQLDWAGKTLSTTTRHKRLNGDIELVVKDMFEYTAQDRLSLRKQQINNGPEELIAKNTYDELGQLTSKNVGGNDVSGSQGLQSIDYKYNIRGWLTDINDVTNLYQGSSLNATDMFAFRIGYNAHNDIGSNDSQSTLLYNGNISEAYWRTSGDNTVRKYNYDYDSLNRLLGASYAKPQSSSSQDNYKEYMSYDKNGNILTLGRNGDLDSDGNVSENVIDDLEYTYHSEKKNQLMKVLDMSNSPKGFTDDSDGINDPNDDYEYDANGNLTKDENKNITQIIYNHLNLPTEIQFGSGNKIEYIYNALGQKVKKTIIDIIGRSSASIDYLTGFQYKDEVLQFFPHAEGYVNNTLILGESNYNYVFNYTDHLGNIRLSYGIDPATNTLKIIEENHYYPFGLKHTNYNSDWMKFEEIESGRIALRGGGDTGTIEIIKPIYNYKYNGKELQDELGLNVYDYGMMMYDPALGRRNNLDQLAEKMRRYSPYSYCFNNPMRFVDPDGMSPQDTTPPDWFVNNKTGAVVYVPGESKLTQATADKIGAGDAKNYDRLGGDKMFGDKVAYGMDSNILDGGAYNVENPEKFMDNQGYEKAEKVKIKETEFTSGGNMGGEERITQVNSDLKQIGESKITYVKDADMNKKTVLGKTEGSSAYSSSRSITYTIPKTVGQDNHVTAEYYSNRGTNLAAGATFVDKTIHVIKAILKSIK</sequence>
<feature type="region of interest" description="Disordered" evidence="1">
    <location>
        <begin position="103"/>
        <end position="122"/>
    </location>
</feature>
<evidence type="ECO:0000256" key="1">
    <source>
        <dbReference type="SAM" id="MobiDB-lite"/>
    </source>
</evidence>